<feature type="domain" description="Zn(2)-C6 fungal-type" evidence="3">
    <location>
        <begin position="17"/>
        <end position="49"/>
    </location>
</feature>
<evidence type="ECO:0000313" key="5">
    <source>
        <dbReference type="Proteomes" id="UP000799423"/>
    </source>
</evidence>
<dbReference type="GO" id="GO:0000981">
    <property type="term" value="F:DNA-binding transcription factor activity, RNA polymerase II-specific"/>
    <property type="evidence" value="ECO:0007669"/>
    <property type="project" value="InterPro"/>
</dbReference>
<accession>A0A6A7BA37</accession>
<reference evidence="4" key="1">
    <citation type="submission" date="2020-01" db="EMBL/GenBank/DDBJ databases">
        <authorList>
            <consortium name="DOE Joint Genome Institute"/>
            <person name="Haridas S."/>
            <person name="Albert R."/>
            <person name="Binder M."/>
            <person name="Bloem J."/>
            <person name="Labutti K."/>
            <person name="Salamov A."/>
            <person name="Andreopoulos B."/>
            <person name="Baker S.E."/>
            <person name="Barry K."/>
            <person name="Bills G."/>
            <person name="Bluhm B.H."/>
            <person name="Cannon C."/>
            <person name="Castanera R."/>
            <person name="Culley D.E."/>
            <person name="Daum C."/>
            <person name="Ezra D."/>
            <person name="Gonzalez J.B."/>
            <person name="Henrissat B."/>
            <person name="Kuo A."/>
            <person name="Liang C."/>
            <person name="Lipzen A."/>
            <person name="Lutzoni F."/>
            <person name="Magnuson J."/>
            <person name="Mondo S."/>
            <person name="Nolan M."/>
            <person name="Ohm R."/>
            <person name="Pangilinan J."/>
            <person name="Park H.-J."/>
            <person name="Ramirez L."/>
            <person name="Alfaro M."/>
            <person name="Sun H."/>
            <person name="Tritt A."/>
            <person name="Yoshinaga Y."/>
            <person name="Zwiers L.-H."/>
            <person name="Turgeon B.G."/>
            <person name="Goodwin S.B."/>
            <person name="Spatafora J.W."/>
            <person name="Crous P.W."/>
            <person name="Grigoriev I.V."/>
        </authorList>
    </citation>
    <scope>NUCLEOTIDE SEQUENCE</scope>
    <source>
        <strain evidence="4">IPT5</strain>
    </source>
</reference>
<dbReference type="InterPro" id="IPR007219">
    <property type="entry name" value="XnlR_reg_dom"/>
</dbReference>
<dbReference type="GO" id="GO:0006351">
    <property type="term" value="P:DNA-templated transcription"/>
    <property type="evidence" value="ECO:0007669"/>
    <property type="project" value="InterPro"/>
</dbReference>
<dbReference type="CDD" id="cd12148">
    <property type="entry name" value="fungal_TF_MHR"/>
    <property type="match status" value="1"/>
</dbReference>
<keyword evidence="2" id="KW-0539">Nucleus</keyword>
<evidence type="ECO:0000313" key="4">
    <source>
        <dbReference type="EMBL" id="KAF2852240.1"/>
    </source>
</evidence>
<keyword evidence="5" id="KW-1185">Reference proteome</keyword>
<dbReference type="PANTHER" id="PTHR46910">
    <property type="entry name" value="TRANSCRIPTION FACTOR PDR1"/>
    <property type="match status" value="1"/>
</dbReference>
<name>A0A6A7BA37_9PLEO</name>
<dbReference type="OrthoDB" id="4116913at2759"/>
<keyword evidence="1" id="KW-0479">Metal-binding</keyword>
<dbReference type="PROSITE" id="PS00463">
    <property type="entry name" value="ZN2_CY6_FUNGAL_1"/>
    <property type="match status" value="1"/>
</dbReference>
<dbReference type="GO" id="GO:0003677">
    <property type="term" value="F:DNA binding"/>
    <property type="evidence" value="ECO:0007669"/>
    <property type="project" value="InterPro"/>
</dbReference>
<gene>
    <name evidence="4" type="ORF">T440DRAFT_38175</name>
</gene>
<dbReference type="Gene3D" id="4.10.240.10">
    <property type="entry name" value="Zn(2)-C6 fungal-type DNA-binding domain"/>
    <property type="match status" value="1"/>
</dbReference>
<dbReference type="InterPro" id="IPR050987">
    <property type="entry name" value="AtrR-like"/>
</dbReference>
<dbReference type="InterPro" id="IPR001138">
    <property type="entry name" value="Zn2Cys6_DnaBD"/>
</dbReference>
<dbReference type="CDD" id="cd00067">
    <property type="entry name" value="GAL4"/>
    <property type="match status" value="1"/>
</dbReference>
<dbReference type="Proteomes" id="UP000799423">
    <property type="component" value="Unassembled WGS sequence"/>
</dbReference>
<dbReference type="PANTHER" id="PTHR46910:SF39">
    <property type="entry name" value="ZN(II)2CYS6 TRANSCRIPTION FACTOR (EUROFUNG)"/>
    <property type="match status" value="1"/>
</dbReference>
<proteinExistence type="predicted"/>
<evidence type="ECO:0000256" key="2">
    <source>
        <dbReference type="ARBA" id="ARBA00023242"/>
    </source>
</evidence>
<evidence type="ECO:0000259" key="3">
    <source>
        <dbReference type="PROSITE" id="PS50048"/>
    </source>
</evidence>
<dbReference type="PROSITE" id="PS50048">
    <property type="entry name" value="ZN2_CY6_FUNGAL_2"/>
    <property type="match status" value="1"/>
</dbReference>
<dbReference type="SUPFAM" id="SSF57701">
    <property type="entry name" value="Zn2/Cys6 DNA-binding domain"/>
    <property type="match status" value="1"/>
</dbReference>
<evidence type="ECO:0000256" key="1">
    <source>
        <dbReference type="ARBA" id="ARBA00022723"/>
    </source>
</evidence>
<sequence length="660" mass="73527">MSSAGVEKRGSASTVKACDLCRKRKRRCIWTSGEAGCTPCVNLNETCTTTHVRKPRSKPQKGNRIAEYESRIKQLESLLQKRSAEQPQMGQQPLQQSIRPAVSPSTLVENLRHEVQTMPHPGSPGFDPYDSDPLGEMTSILPPELIASLQLHEVDQDDSPSEPYISATSQERQASADFQADAAFLQSAAFDANKPAPTSSTLPSPTSPDWYLPPPELATSLLAEFLNDFNTAIPLYQPDVLVNYLRTCYAGVPEDRTVAWTSTYIVFGMAHTLRAMSPAGTTQDNAMAKYYLAKIYVSLPPLLCAPASLGVVQCLLGVAILITHLPCKYNMNEGHFIGTALRVIQGLTYNPDKRADPIPDYTSITQQQRRVFWLAFIGDTMTSIITNSPTTYRHEDVVECSPEAIDFLLDPVGAVTAAEGHWKVNIFRLRVRLAILQAEANDQIFALRLRNMTSMDVEVASTIVLARLEEFHNHELFKLDIDSIFQLLYRSDVCHVVHLEAAYFSTVYRLHAFVAYEKATRINPFSLEGLQATSEMRQHKSFEAAHRLLSLLPIAPRGDVGLYWHSHVEIIAALVTVLAHHINNPTEKLPTPKEVQVYSQFLIDLGTMVHNSGNLELLQLRDFGMSLFSKLQQMLRVQPFWGLVQHHSIGPSPNTSLPSV</sequence>
<dbReference type="InterPro" id="IPR036864">
    <property type="entry name" value="Zn2-C6_fun-type_DNA-bd_sf"/>
</dbReference>
<dbReference type="GO" id="GO:0008270">
    <property type="term" value="F:zinc ion binding"/>
    <property type="evidence" value="ECO:0007669"/>
    <property type="project" value="InterPro"/>
</dbReference>
<protein>
    <recommendedName>
        <fullName evidence="3">Zn(2)-C6 fungal-type domain-containing protein</fullName>
    </recommendedName>
</protein>
<dbReference type="Pfam" id="PF04082">
    <property type="entry name" value="Fungal_trans"/>
    <property type="match status" value="1"/>
</dbReference>
<dbReference type="EMBL" id="MU006299">
    <property type="protein sequence ID" value="KAF2852240.1"/>
    <property type="molecule type" value="Genomic_DNA"/>
</dbReference>
<organism evidence="4 5">
    <name type="scientific">Plenodomus tracheiphilus IPT5</name>
    <dbReference type="NCBI Taxonomy" id="1408161"/>
    <lineage>
        <taxon>Eukaryota</taxon>
        <taxon>Fungi</taxon>
        <taxon>Dikarya</taxon>
        <taxon>Ascomycota</taxon>
        <taxon>Pezizomycotina</taxon>
        <taxon>Dothideomycetes</taxon>
        <taxon>Pleosporomycetidae</taxon>
        <taxon>Pleosporales</taxon>
        <taxon>Pleosporineae</taxon>
        <taxon>Leptosphaeriaceae</taxon>
        <taxon>Plenodomus</taxon>
    </lineage>
</organism>
<dbReference type="AlphaFoldDB" id="A0A6A7BA37"/>